<protein>
    <recommendedName>
        <fullName evidence="1">YjiS-like domain-containing protein</fullName>
    </recommendedName>
</protein>
<feature type="domain" description="YjiS-like" evidence="1">
    <location>
        <begin position="35"/>
        <end position="62"/>
    </location>
</feature>
<dbReference type="InterPro" id="IPR009506">
    <property type="entry name" value="YjiS-like"/>
</dbReference>
<reference evidence="2" key="1">
    <citation type="journal article" date="2015" name="Nature">
        <title>Complex archaea that bridge the gap between prokaryotes and eukaryotes.</title>
        <authorList>
            <person name="Spang A."/>
            <person name="Saw J.H."/>
            <person name="Jorgensen S.L."/>
            <person name="Zaremba-Niedzwiedzka K."/>
            <person name="Martijn J."/>
            <person name="Lind A.E."/>
            <person name="van Eijk R."/>
            <person name="Schleper C."/>
            <person name="Guy L."/>
            <person name="Ettema T.J."/>
        </authorList>
    </citation>
    <scope>NUCLEOTIDE SEQUENCE</scope>
</reference>
<sequence length="72" mass="8136">MSYTTTYTTDPLTGLMNKLRQSLGAFQIHRADPRAMRQIFNELSAMNDRDLTDIDVARDDIYQIASQAVATP</sequence>
<evidence type="ECO:0000259" key="1">
    <source>
        <dbReference type="Pfam" id="PF06568"/>
    </source>
</evidence>
<organism evidence="2">
    <name type="scientific">marine sediment metagenome</name>
    <dbReference type="NCBI Taxonomy" id="412755"/>
    <lineage>
        <taxon>unclassified sequences</taxon>
        <taxon>metagenomes</taxon>
        <taxon>ecological metagenomes</taxon>
    </lineage>
</organism>
<accession>A0A0F9KVD4</accession>
<dbReference type="AlphaFoldDB" id="A0A0F9KVD4"/>
<dbReference type="Pfam" id="PF06568">
    <property type="entry name" value="YjiS-like"/>
    <property type="match status" value="1"/>
</dbReference>
<name>A0A0F9KVD4_9ZZZZ</name>
<dbReference type="EMBL" id="LAZR01007373">
    <property type="protein sequence ID" value="KKM85673.1"/>
    <property type="molecule type" value="Genomic_DNA"/>
</dbReference>
<comment type="caution">
    <text evidence="2">The sequence shown here is derived from an EMBL/GenBank/DDBJ whole genome shotgun (WGS) entry which is preliminary data.</text>
</comment>
<evidence type="ECO:0000313" key="2">
    <source>
        <dbReference type="EMBL" id="KKM85673.1"/>
    </source>
</evidence>
<proteinExistence type="predicted"/>
<gene>
    <name evidence="2" type="ORF">LCGC14_1286680</name>
</gene>